<reference evidence="2" key="1">
    <citation type="submission" date="2017-05" db="UniProtKB">
        <authorList>
            <consortium name="EnsemblMetazoa"/>
        </authorList>
    </citation>
    <scope>IDENTIFICATION</scope>
</reference>
<sequence>MRSFFLNCNEFVLDFVRFVHVAQGPVTSCLMRLEGIMIEIKSILLPMLLQLLIRSLMNAVHCILLLLVIHD</sequence>
<dbReference type="EnsemblMetazoa" id="Aqu2.1.10818_001">
    <property type="protein sequence ID" value="Aqu2.1.10818_001"/>
    <property type="gene ID" value="Aqu2.1.10818"/>
</dbReference>
<dbReference type="AlphaFoldDB" id="A0A1X7T8H9"/>
<accession>A0A1X7T8H9</accession>
<evidence type="ECO:0000256" key="1">
    <source>
        <dbReference type="SAM" id="Phobius"/>
    </source>
</evidence>
<proteinExistence type="predicted"/>
<keyword evidence="1" id="KW-0472">Membrane</keyword>
<organism evidence="2">
    <name type="scientific">Amphimedon queenslandica</name>
    <name type="common">Sponge</name>
    <dbReference type="NCBI Taxonomy" id="400682"/>
    <lineage>
        <taxon>Eukaryota</taxon>
        <taxon>Metazoa</taxon>
        <taxon>Porifera</taxon>
        <taxon>Demospongiae</taxon>
        <taxon>Heteroscleromorpha</taxon>
        <taxon>Haplosclerida</taxon>
        <taxon>Niphatidae</taxon>
        <taxon>Amphimedon</taxon>
    </lineage>
</organism>
<feature type="transmembrane region" description="Helical" evidence="1">
    <location>
        <begin position="51"/>
        <end position="69"/>
    </location>
</feature>
<name>A0A1X7T8H9_AMPQE</name>
<keyword evidence="1" id="KW-0812">Transmembrane</keyword>
<evidence type="ECO:0000313" key="2">
    <source>
        <dbReference type="EnsemblMetazoa" id="Aqu2.1.10818_001"/>
    </source>
</evidence>
<protein>
    <submittedName>
        <fullName evidence="2">Uncharacterized protein</fullName>
    </submittedName>
</protein>
<dbReference type="InParanoid" id="A0A1X7T8H9"/>
<keyword evidence="1" id="KW-1133">Transmembrane helix</keyword>